<dbReference type="EMBL" id="JBHFFA010000002">
    <property type="protein sequence ID" value="KAL2643654.1"/>
    <property type="molecule type" value="Genomic_DNA"/>
</dbReference>
<organism evidence="1 2">
    <name type="scientific">Riccia fluitans</name>
    <dbReference type="NCBI Taxonomy" id="41844"/>
    <lineage>
        <taxon>Eukaryota</taxon>
        <taxon>Viridiplantae</taxon>
        <taxon>Streptophyta</taxon>
        <taxon>Embryophyta</taxon>
        <taxon>Marchantiophyta</taxon>
        <taxon>Marchantiopsida</taxon>
        <taxon>Marchantiidae</taxon>
        <taxon>Marchantiales</taxon>
        <taxon>Ricciaceae</taxon>
        <taxon>Riccia</taxon>
    </lineage>
</organism>
<protein>
    <recommendedName>
        <fullName evidence="3">Cysteine desulfurase</fullName>
    </recommendedName>
</protein>
<comment type="caution">
    <text evidence="1">The sequence shown here is derived from an EMBL/GenBank/DDBJ whole genome shotgun (WGS) entry which is preliminary data.</text>
</comment>
<dbReference type="AlphaFoldDB" id="A0ABD1Z9S3"/>
<keyword evidence="2" id="KW-1185">Reference proteome</keyword>
<proteinExistence type="predicted"/>
<accession>A0ABD1Z9S3</accession>
<evidence type="ECO:0000313" key="1">
    <source>
        <dbReference type="EMBL" id="KAL2643654.1"/>
    </source>
</evidence>
<sequence length="75" mass="7719">MNGMQPEIGFSSGAACTTESQDHSIQGFNTLPATGLARKALDGLQCIRLLNPAGSCPQLNALMVKSILLTTGSAV</sequence>
<gene>
    <name evidence="1" type="ORF">R1flu_011241</name>
</gene>
<evidence type="ECO:0008006" key="3">
    <source>
        <dbReference type="Google" id="ProtNLM"/>
    </source>
</evidence>
<dbReference type="Proteomes" id="UP001605036">
    <property type="component" value="Unassembled WGS sequence"/>
</dbReference>
<evidence type="ECO:0000313" key="2">
    <source>
        <dbReference type="Proteomes" id="UP001605036"/>
    </source>
</evidence>
<reference evidence="1 2" key="1">
    <citation type="submission" date="2024-09" db="EMBL/GenBank/DDBJ databases">
        <title>Chromosome-scale assembly of Riccia fluitans.</title>
        <authorList>
            <person name="Paukszto L."/>
            <person name="Sawicki J."/>
            <person name="Karawczyk K."/>
            <person name="Piernik-Szablinska J."/>
            <person name="Szczecinska M."/>
            <person name="Mazdziarz M."/>
        </authorList>
    </citation>
    <scope>NUCLEOTIDE SEQUENCE [LARGE SCALE GENOMIC DNA]</scope>
    <source>
        <strain evidence="1">Rf_01</strain>
        <tissue evidence="1">Aerial parts of the thallus</tissue>
    </source>
</reference>
<name>A0ABD1Z9S3_9MARC</name>